<reference evidence="1 2" key="1">
    <citation type="submission" date="2021-01" db="EMBL/GenBank/DDBJ databases">
        <title>Whole genome shotgun sequence of Asanoa siamensis NBRC 107932.</title>
        <authorList>
            <person name="Komaki H."/>
            <person name="Tamura T."/>
        </authorList>
    </citation>
    <scope>NUCLEOTIDE SEQUENCE [LARGE SCALE GENOMIC DNA]</scope>
    <source>
        <strain evidence="1 2">NBRC 107932</strain>
    </source>
</reference>
<evidence type="ECO:0008006" key="3">
    <source>
        <dbReference type="Google" id="ProtNLM"/>
    </source>
</evidence>
<dbReference type="EMBL" id="BONE01000002">
    <property type="protein sequence ID" value="GIF70975.1"/>
    <property type="molecule type" value="Genomic_DNA"/>
</dbReference>
<dbReference type="Proteomes" id="UP000604117">
    <property type="component" value="Unassembled WGS sequence"/>
</dbReference>
<accession>A0ABQ4CI43</accession>
<proteinExistence type="predicted"/>
<name>A0ABQ4CI43_9ACTN</name>
<keyword evidence="2" id="KW-1185">Reference proteome</keyword>
<organism evidence="1 2">
    <name type="scientific">Asanoa siamensis</name>
    <dbReference type="NCBI Taxonomy" id="926357"/>
    <lineage>
        <taxon>Bacteria</taxon>
        <taxon>Bacillati</taxon>
        <taxon>Actinomycetota</taxon>
        <taxon>Actinomycetes</taxon>
        <taxon>Micromonosporales</taxon>
        <taxon>Micromonosporaceae</taxon>
        <taxon>Asanoa</taxon>
    </lineage>
</organism>
<comment type="caution">
    <text evidence="1">The sequence shown here is derived from an EMBL/GenBank/DDBJ whole genome shotgun (WGS) entry which is preliminary data.</text>
</comment>
<dbReference type="RefSeq" id="WP_373312113.1">
    <property type="nucleotide sequence ID" value="NZ_BONE01000002.1"/>
</dbReference>
<protein>
    <recommendedName>
        <fullName evidence="3">Plasmid replication, integration and excision activator</fullName>
    </recommendedName>
</protein>
<gene>
    <name evidence="1" type="ORF">Asi02nite_04930</name>
</gene>
<evidence type="ECO:0000313" key="2">
    <source>
        <dbReference type="Proteomes" id="UP000604117"/>
    </source>
</evidence>
<sequence length="147" mass="15709">MIQNIQVPAPMEFVFPAGLLGLRVEAVTDFDKRGQGDDQARDKNTGERLWQVVAVDLDPEAGKFGRPTEVKVKIAAPVQPVLPESAMPGYPPAIEFTDLVLTPYVDSQRCKGAGSGAHRCRARLAYSIRAGAVIAPQGVARGRKGAA</sequence>
<evidence type="ECO:0000313" key="1">
    <source>
        <dbReference type="EMBL" id="GIF70975.1"/>
    </source>
</evidence>